<dbReference type="InterPro" id="IPR000008">
    <property type="entry name" value="C2_dom"/>
</dbReference>
<dbReference type="PROSITE" id="PS50004">
    <property type="entry name" value="C2"/>
    <property type="match status" value="1"/>
</dbReference>
<dbReference type="GO" id="GO:0030672">
    <property type="term" value="C:synaptic vesicle membrane"/>
    <property type="evidence" value="ECO:0007669"/>
    <property type="project" value="TreeGrafter"/>
</dbReference>
<dbReference type="Pfam" id="PF00168">
    <property type="entry name" value="C2"/>
    <property type="match status" value="1"/>
</dbReference>
<name>A0A3B3SMM2_9TELE</name>
<evidence type="ECO:0000313" key="5">
    <source>
        <dbReference type="Ensembl" id="ENSPKIP00000031593.1"/>
    </source>
</evidence>
<dbReference type="CDD" id="cd04042">
    <property type="entry name" value="C2A_MCTP_PRT"/>
    <property type="match status" value="1"/>
</dbReference>
<evidence type="ECO:0000256" key="2">
    <source>
        <dbReference type="ARBA" id="ARBA00022723"/>
    </source>
</evidence>
<comment type="similarity">
    <text evidence="1">Belongs to the MCTP family.</text>
</comment>
<dbReference type="FunFam" id="2.60.40.150:FF:000287">
    <property type="entry name" value="Multiple C2 domains, transmembrane 1b"/>
    <property type="match status" value="1"/>
</dbReference>
<protein>
    <submittedName>
        <fullName evidence="5">Multiple C2 and transmembrane domain containing 1</fullName>
    </submittedName>
</protein>
<dbReference type="GeneTree" id="ENSGT00940000156031"/>
<dbReference type="PANTHER" id="PTHR45911:SF3">
    <property type="entry name" value="DYSFERLIN-RELATED"/>
    <property type="match status" value="1"/>
</dbReference>
<dbReference type="Proteomes" id="UP000261540">
    <property type="component" value="Unplaced"/>
</dbReference>
<organism evidence="5 6">
    <name type="scientific">Paramormyrops kingsleyae</name>
    <dbReference type="NCBI Taxonomy" id="1676925"/>
    <lineage>
        <taxon>Eukaryota</taxon>
        <taxon>Metazoa</taxon>
        <taxon>Chordata</taxon>
        <taxon>Craniata</taxon>
        <taxon>Vertebrata</taxon>
        <taxon>Euteleostomi</taxon>
        <taxon>Actinopterygii</taxon>
        <taxon>Neopterygii</taxon>
        <taxon>Teleostei</taxon>
        <taxon>Osteoglossocephala</taxon>
        <taxon>Osteoglossomorpha</taxon>
        <taxon>Osteoglossiformes</taxon>
        <taxon>Mormyridae</taxon>
        <taxon>Paramormyrops</taxon>
    </lineage>
</organism>
<proteinExistence type="inferred from homology"/>
<feature type="domain" description="C2" evidence="4">
    <location>
        <begin position="33"/>
        <end position="149"/>
    </location>
</feature>
<evidence type="ECO:0000259" key="4">
    <source>
        <dbReference type="PROSITE" id="PS50004"/>
    </source>
</evidence>
<dbReference type="GO" id="GO:0046928">
    <property type="term" value="P:regulation of neurotransmitter secretion"/>
    <property type="evidence" value="ECO:0007669"/>
    <property type="project" value="TreeGrafter"/>
</dbReference>
<dbReference type="GO" id="GO:0005509">
    <property type="term" value="F:calcium ion binding"/>
    <property type="evidence" value="ECO:0007669"/>
    <property type="project" value="TreeGrafter"/>
</dbReference>
<dbReference type="InterPro" id="IPR035892">
    <property type="entry name" value="C2_domain_sf"/>
</dbReference>
<accession>A0A3B3SMM2</accession>
<dbReference type="SMART" id="SM00239">
    <property type="entry name" value="C2"/>
    <property type="match status" value="1"/>
</dbReference>
<dbReference type="SUPFAM" id="SSF49562">
    <property type="entry name" value="C2 domain (Calcium/lipid-binding domain, CaLB)"/>
    <property type="match status" value="1"/>
</dbReference>
<dbReference type="Ensembl" id="ENSPKIT00000012442.1">
    <property type="protein sequence ID" value="ENSPKIP00000031593.1"/>
    <property type="gene ID" value="ENSPKIG00000011924.1"/>
</dbReference>
<keyword evidence="3" id="KW-0106">Calcium</keyword>
<evidence type="ECO:0000256" key="3">
    <source>
        <dbReference type="ARBA" id="ARBA00022837"/>
    </source>
</evidence>
<keyword evidence="6" id="KW-1185">Reference proteome</keyword>
<reference evidence="5" key="2">
    <citation type="submission" date="2025-09" db="UniProtKB">
        <authorList>
            <consortium name="Ensembl"/>
        </authorList>
    </citation>
    <scope>IDENTIFICATION</scope>
</reference>
<dbReference type="Gene3D" id="2.60.40.150">
    <property type="entry name" value="C2 domain"/>
    <property type="match status" value="1"/>
</dbReference>
<dbReference type="PRINTS" id="PR00360">
    <property type="entry name" value="C2DOMAIN"/>
</dbReference>
<evidence type="ECO:0000313" key="6">
    <source>
        <dbReference type="Proteomes" id="UP000261540"/>
    </source>
</evidence>
<sequence length="246" mass="28007">MSWAPCYTGNSASSSTEAGLAVFSPGRNLTGITIVEPRDADPPPSNPGMYQLDVLLKMGHNLAIRDRGGTSDPYVKLKIAGKEVFRSKTIHKNLNPVWDEKVSLLVDSLSEPLYFKVFDYDFGLQDDFMGSAYLYLESLELKRTHDVKLELKDAHCPDEDLGSLELAVTLTPKEMDSKDSKMLLRRSWKRTSKVMHSMHPLDEEWPYALHQSRLKQTSLLDECQLHLFFMYPFFCLTSVCYVESDK</sequence>
<dbReference type="PANTHER" id="PTHR45911">
    <property type="entry name" value="C2 DOMAIN-CONTAINING PROTEIN"/>
    <property type="match status" value="1"/>
</dbReference>
<reference evidence="5" key="1">
    <citation type="submission" date="2025-08" db="UniProtKB">
        <authorList>
            <consortium name="Ensembl"/>
        </authorList>
    </citation>
    <scope>IDENTIFICATION</scope>
</reference>
<evidence type="ECO:0000256" key="1">
    <source>
        <dbReference type="ARBA" id="ARBA00007923"/>
    </source>
</evidence>
<keyword evidence="2" id="KW-0479">Metal-binding</keyword>
<dbReference type="AlphaFoldDB" id="A0A3B3SMM2"/>